<dbReference type="AlphaFoldDB" id="A0A0U4AWP4"/>
<dbReference type="STRING" id="1411621.AUC43_08710"/>
<evidence type="ECO:0000313" key="1">
    <source>
        <dbReference type="EMBL" id="ALW85165.1"/>
    </source>
</evidence>
<reference evidence="1 2" key="1">
    <citation type="submission" date="2015-12" db="EMBL/GenBank/DDBJ databases">
        <authorList>
            <person name="Shamseldin A."/>
            <person name="Moawad H."/>
            <person name="Abd El-Rahim W.M."/>
            <person name="Sadowsky M.J."/>
        </authorList>
    </citation>
    <scope>NUCLEOTIDE SEQUENCE [LARGE SCALE GENOMIC DNA]</scope>
    <source>
        <strain evidence="1 2">DG5B</strain>
    </source>
</reference>
<dbReference type="KEGG" id="hyg:AUC43_08710"/>
<accession>A0A0U4AWP4</accession>
<dbReference type="NCBIfam" id="TIGR04183">
    <property type="entry name" value="Por_Secre_tail"/>
    <property type="match status" value="1"/>
</dbReference>
<organism evidence="1 2">
    <name type="scientific">Hymenobacter sedentarius</name>
    <dbReference type="NCBI Taxonomy" id="1411621"/>
    <lineage>
        <taxon>Bacteria</taxon>
        <taxon>Pseudomonadati</taxon>
        <taxon>Bacteroidota</taxon>
        <taxon>Cytophagia</taxon>
        <taxon>Cytophagales</taxon>
        <taxon>Hymenobacteraceae</taxon>
        <taxon>Hymenobacter</taxon>
    </lineage>
</organism>
<keyword evidence="2" id="KW-1185">Reference proteome</keyword>
<proteinExistence type="predicted"/>
<name>A0A0U4AWP4_9BACT</name>
<evidence type="ECO:0008006" key="3">
    <source>
        <dbReference type="Google" id="ProtNLM"/>
    </source>
</evidence>
<gene>
    <name evidence="1" type="ORF">AUC43_08710</name>
</gene>
<protein>
    <recommendedName>
        <fullName evidence="3">Secretion system C-terminal sorting domain-containing protein</fullName>
    </recommendedName>
</protein>
<dbReference type="Proteomes" id="UP000059542">
    <property type="component" value="Chromosome"/>
</dbReference>
<dbReference type="InterPro" id="IPR026444">
    <property type="entry name" value="Secre_tail"/>
</dbReference>
<dbReference type="EMBL" id="CP013909">
    <property type="protein sequence ID" value="ALW85165.1"/>
    <property type="molecule type" value="Genomic_DNA"/>
</dbReference>
<sequence>MAAELQEMTRHRANSLNIFLSAMQVFTLPPLARTQFRAWLITALIILTGTSAARAGAIYSNDGQASTSDTYSVVKVGPVVVSENGIEHPERAADANLTNFATINTGLGILAFTKLQLGLNASSPGGRAGDRAGVLVGNVATNDNLVNFNGLGVIRLRTYKAGTLQETQVVSAAVARDILLSGDRPTQLEFIAAKAFDRIDLEVGGVVGVSYKLKVYYAYAVPSLMQQQARGLISRFSGAGSALAPYYGTGTGGVGVVSACVGTGISNPENAVDNDLSNYATFNSLATVACPSALTVKLEGARPAPAGYYAGFVIGSDGLLDASVLSGLRVTTYLNGVPQESYTGAGVLELRVLPNGKTQVSFPTDFPFDAVKIERVGLLSVLDNLEIYYGFGVEPKAFEGTTQVLSNFTPNQTAGHYEVKSNSVVCLTSCGVLNPAGAADNDPSTQAVITVPTSVLSKVELKLDLNGTDTNVGQAGNRAGMVIGDGSNLLDVTLLDRITLTTYDAAGKVLESASGQSLLALNLLPDGRQELSFLTTQNFASVQLSVAGGVSALVNIPVSYAFADDRSGGLPSLIVPLPVELTAFSGRWANGGAELNWATASEKNSSHFVVERSTGREAAFQAVGQVKSAGNSTSLQRYRLRDAEAAAQGVTILYYRLRQVDLDGQQVYSPVVSVVVGARTAAAPRLEVYPNPAADANAVTVQCPNLPAAGGLVQVYSQLGQVVSQMPVAEGAASLALPGLAPGLYHVVLRSAAGQTLAAQRLVVGR</sequence>
<evidence type="ECO:0000313" key="2">
    <source>
        <dbReference type="Proteomes" id="UP000059542"/>
    </source>
</evidence>